<dbReference type="InterPro" id="IPR029058">
    <property type="entry name" value="AB_hydrolase_fold"/>
</dbReference>
<dbReference type="Pfam" id="PF07819">
    <property type="entry name" value="PGAP1"/>
    <property type="match status" value="1"/>
</dbReference>
<proteinExistence type="predicted"/>
<dbReference type="InterPro" id="IPR012908">
    <property type="entry name" value="PGAP1-ab_dom-like"/>
</dbReference>
<evidence type="ECO:0000259" key="1">
    <source>
        <dbReference type="Pfam" id="PF07819"/>
    </source>
</evidence>
<dbReference type="RefSeq" id="WP_169162697.1">
    <property type="nucleotide sequence ID" value="NZ_JABBFW010000022.1"/>
</dbReference>
<comment type="caution">
    <text evidence="2">The sequence shown here is derived from an EMBL/GenBank/DDBJ whole genome shotgun (WGS) entry which is preliminary data.</text>
</comment>
<protein>
    <recommendedName>
        <fullName evidence="1">GPI inositol-deacylase PGAP1-like alpha/beta domain-containing protein</fullName>
    </recommendedName>
</protein>
<dbReference type="AlphaFoldDB" id="A0A848FHP1"/>
<organism evidence="2 3">
    <name type="scientific">Azohydromonas caseinilytica</name>
    <dbReference type="NCBI Taxonomy" id="2728836"/>
    <lineage>
        <taxon>Bacteria</taxon>
        <taxon>Pseudomonadati</taxon>
        <taxon>Pseudomonadota</taxon>
        <taxon>Betaproteobacteria</taxon>
        <taxon>Burkholderiales</taxon>
        <taxon>Sphaerotilaceae</taxon>
        <taxon>Azohydromonas</taxon>
    </lineage>
</organism>
<dbReference type="PANTHER" id="PTHR37946">
    <property type="entry name" value="SLL1969 PROTEIN"/>
    <property type="match status" value="1"/>
</dbReference>
<dbReference type="EMBL" id="JABBFW010000022">
    <property type="protein sequence ID" value="NML17799.1"/>
    <property type="molecule type" value="Genomic_DNA"/>
</dbReference>
<accession>A0A848FHP1</accession>
<dbReference type="SUPFAM" id="SSF53474">
    <property type="entry name" value="alpha/beta-Hydrolases"/>
    <property type="match status" value="1"/>
</dbReference>
<dbReference type="Proteomes" id="UP000574067">
    <property type="component" value="Unassembled WGS sequence"/>
</dbReference>
<sequence>MRWFPWLLLGTWLAGSAQGAGLRRIELLDAAGAPLAAVVDGNTVRLRAVLEQPARRATAVAFRLDGEQSVAACTVLRAARSCTSAGVSTLGWHWSGEQPRPRRVLQAESAGGERAELPVPVAPRPVVLVHGFMSDHQTWEAYTAADGFLARQGLSGFAVGDGRAEGAMDTGALARLRSPTRTLPENAAALQRYIAGVKRRTGAEMVDLLAHSMGGLVSRYYVARLMQGRDVAQLLMLGSPHGGSECSELASALGVLQPAALELRPAFLRQIFNRGVTRRHGVPFYMLAGDPIAEGYRAPCSGVPSDSVVSVESASAIPGRVQRLPVLHTEMTASPELFTRFVLPLLRQGPGEAAAPEDDTPPAADAAEPAAQFTPVATGRVSAGGSVEIEVQLDAVAVAGFALFDPSRSLRVTVRGASGRVIALTAQEHGLMRVDDPSSLLTLGYGFQRPRPGPWRVTLHAPREATEYALSARVTGGAVLRAGASPLTPTRGQAVTLSATLEHPQRVPEGVAMRAVVHRPDGSTETLDMPGDGAQRSVRWRPAQPGLHGIDIAASARAGELRIERMGFLAVEVRP</sequence>
<reference evidence="2 3" key="1">
    <citation type="submission" date="2020-04" db="EMBL/GenBank/DDBJ databases">
        <title>Azohydromonas sp. isolated from soil.</title>
        <authorList>
            <person name="Dahal R.H."/>
        </authorList>
    </citation>
    <scope>NUCLEOTIDE SEQUENCE [LARGE SCALE GENOMIC DNA]</scope>
    <source>
        <strain evidence="2 3">G-1-1-14</strain>
    </source>
</reference>
<dbReference type="Gene3D" id="3.40.50.1820">
    <property type="entry name" value="alpha/beta hydrolase"/>
    <property type="match status" value="1"/>
</dbReference>
<gene>
    <name evidence="2" type="ORF">HHL10_22770</name>
</gene>
<evidence type="ECO:0000313" key="2">
    <source>
        <dbReference type="EMBL" id="NML17799.1"/>
    </source>
</evidence>
<dbReference type="PANTHER" id="PTHR37946:SF1">
    <property type="entry name" value="SLL1969 PROTEIN"/>
    <property type="match status" value="1"/>
</dbReference>
<evidence type="ECO:0000313" key="3">
    <source>
        <dbReference type="Proteomes" id="UP000574067"/>
    </source>
</evidence>
<dbReference type="GO" id="GO:0016788">
    <property type="term" value="F:hydrolase activity, acting on ester bonds"/>
    <property type="evidence" value="ECO:0007669"/>
    <property type="project" value="InterPro"/>
</dbReference>
<name>A0A848FHP1_9BURK</name>
<keyword evidence="3" id="KW-1185">Reference proteome</keyword>
<feature type="domain" description="GPI inositol-deacylase PGAP1-like alpha/beta" evidence="1">
    <location>
        <begin position="198"/>
        <end position="244"/>
    </location>
</feature>